<protein>
    <submittedName>
        <fullName evidence="1">Uncharacterized protein</fullName>
    </submittedName>
</protein>
<reference evidence="2" key="1">
    <citation type="submission" date="2022-10" db="EMBL/GenBank/DDBJ databases">
        <title>Genome assembly of Pristionchus species.</title>
        <authorList>
            <person name="Yoshida K."/>
            <person name="Sommer R.J."/>
        </authorList>
    </citation>
    <scope>NUCLEOTIDE SEQUENCE [LARGE SCALE GENOMIC DNA]</scope>
    <source>
        <strain evidence="2">RS5460</strain>
    </source>
</reference>
<accession>A0AAN5I5Q7</accession>
<organism evidence="1 2">
    <name type="scientific">Pristionchus mayeri</name>
    <dbReference type="NCBI Taxonomy" id="1317129"/>
    <lineage>
        <taxon>Eukaryota</taxon>
        <taxon>Metazoa</taxon>
        <taxon>Ecdysozoa</taxon>
        <taxon>Nematoda</taxon>
        <taxon>Chromadorea</taxon>
        <taxon>Rhabditida</taxon>
        <taxon>Rhabditina</taxon>
        <taxon>Diplogasteromorpha</taxon>
        <taxon>Diplogasteroidea</taxon>
        <taxon>Neodiplogasteridae</taxon>
        <taxon>Pristionchus</taxon>
    </lineage>
</organism>
<comment type="caution">
    <text evidence="1">The sequence shown here is derived from an EMBL/GenBank/DDBJ whole genome shotgun (WGS) entry which is preliminary data.</text>
</comment>
<sequence>QRTHHYRTRVTYDCSRLCGTANRYSCCTTFASESNTAGTSDEESTEVSFGDLNLPPISKVFLLLSTIVQKQKTEEGKVGKRIRSMSGYCARVAPRGTGRS</sequence>
<evidence type="ECO:0000313" key="2">
    <source>
        <dbReference type="Proteomes" id="UP001328107"/>
    </source>
</evidence>
<keyword evidence="2" id="KW-1185">Reference proteome</keyword>
<dbReference type="EMBL" id="BTRK01000005">
    <property type="protein sequence ID" value="GMR51631.1"/>
    <property type="molecule type" value="Genomic_DNA"/>
</dbReference>
<feature type="non-terminal residue" evidence="1">
    <location>
        <position position="1"/>
    </location>
</feature>
<gene>
    <name evidence="1" type="ORF">PMAYCL1PPCAC_21826</name>
</gene>
<name>A0AAN5I5Q7_9BILA</name>
<proteinExistence type="predicted"/>
<evidence type="ECO:0000313" key="1">
    <source>
        <dbReference type="EMBL" id="GMR51631.1"/>
    </source>
</evidence>
<dbReference type="AlphaFoldDB" id="A0AAN5I5Q7"/>
<dbReference type="Proteomes" id="UP001328107">
    <property type="component" value="Unassembled WGS sequence"/>
</dbReference>